<sequence>MLEDFRARGIYLTEDEYRTGLRSLFSEDYQHLTDDMLEDIIYDRIAAMSPSEAEGFFNSIGNFIKDKVAPVAVAALPAATTAVGTIFGGPIGAAAGGAVGKFAADNISKYGKIKPNPYVASAGGIATALASGNYKAAIPNVINLGQQIGNRISPGAGNKIAGVASNVYQAGTALASGNYAGAINAGRNVGNAISPGLGNRFGNIASTAGGIAAGMLNGQGNNAPAQAQLMNFIKSTPFLQSMLSSIATGNLGTGLQMLKEDGSTTTTSYVEMLESLKYLTENAIAEADNAGAYGNLSFESESDRDGYIEALIEDIGNYENALLPNYDTVTY</sequence>
<dbReference type="EMBL" id="JAGHKO010000024">
    <property type="protein sequence ID" value="MBO9205455.1"/>
    <property type="molecule type" value="Genomic_DNA"/>
</dbReference>
<dbReference type="Proteomes" id="UP000677244">
    <property type="component" value="Unassembled WGS sequence"/>
</dbReference>
<proteinExistence type="predicted"/>
<organism evidence="1 2">
    <name type="scientific">Niastella soli</name>
    <dbReference type="NCBI Taxonomy" id="2821487"/>
    <lineage>
        <taxon>Bacteria</taxon>
        <taxon>Pseudomonadati</taxon>
        <taxon>Bacteroidota</taxon>
        <taxon>Chitinophagia</taxon>
        <taxon>Chitinophagales</taxon>
        <taxon>Chitinophagaceae</taxon>
        <taxon>Niastella</taxon>
    </lineage>
</organism>
<name>A0ABS3Z5L1_9BACT</name>
<evidence type="ECO:0000313" key="2">
    <source>
        <dbReference type="Proteomes" id="UP000677244"/>
    </source>
</evidence>
<evidence type="ECO:0008006" key="3">
    <source>
        <dbReference type="Google" id="ProtNLM"/>
    </source>
</evidence>
<accession>A0ABS3Z5L1</accession>
<protein>
    <recommendedName>
        <fullName evidence="3">Glycine zipper domain-containing protein</fullName>
    </recommendedName>
</protein>
<reference evidence="1 2" key="1">
    <citation type="submission" date="2021-03" db="EMBL/GenBank/DDBJ databases">
        <title>Assistant Professor.</title>
        <authorList>
            <person name="Huq M.A."/>
        </authorList>
    </citation>
    <scope>NUCLEOTIDE SEQUENCE [LARGE SCALE GENOMIC DNA]</scope>
    <source>
        <strain evidence="1 2">MAH-29</strain>
    </source>
</reference>
<dbReference type="RefSeq" id="WP_209145037.1">
    <property type="nucleotide sequence ID" value="NZ_JAGHKO010000024.1"/>
</dbReference>
<keyword evidence="2" id="KW-1185">Reference proteome</keyword>
<evidence type="ECO:0000313" key="1">
    <source>
        <dbReference type="EMBL" id="MBO9205455.1"/>
    </source>
</evidence>
<comment type="caution">
    <text evidence="1">The sequence shown here is derived from an EMBL/GenBank/DDBJ whole genome shotgun (WGS) entry which is preliminary data.</text>
</comment>
<gene>
    <name evidence="1" type="ORF">J7I42_34515</name>
</gene>